<dbReference type="Proteomes" id="UP001262582">
    <property type="component" value="Unassembled WGS sequence"/>
</dbReference>
<dbReference type="RefSeq" id="WP_311504002.1">
    <property type="nucleotide sequence ID" value="NZ_JAVRHK010000010.1"/>
</dbReference>
<sequence>MGSNFVLVATAYQIAPVADVVILTNTTPLFALFYKRLKGLLITSKQVWGVLLGMIGVILVVISGTCSNPDSANSLHLVGDLMALIAGAAMAVYSIFYNTISSVKKLSSQVATFFTFLIGSLVSLFIIGISGEMFYMEHLLDFNAIYFILALGIFATLLPTLC</sequence>
<feature type="transmembrane region" description="Helical" evidence="1">
    <location>
        <begin position="142"/>
        <end position="161"/>
    </location>
</feature>
<name>A0ABU3D8E4_9FLAO</name>
<feature type="transmembrane region" description="Helical" evidence="1">
    <location>
        <begin position="110"/>
        <end position="130"/>
    </location>
</feature>
<feature type="transmembrane region" description="Helical" evidence="1">
    <location>
        <begin position="46"/>
        <end position="65"/>
    </location>
</feature>
<keyword evidence="1" id="KW-1133">Transmembrane helix</keyword>
<evidence type="ECO:0000313" key="2">
    <source>
        <dbReference type="EMBL" id="MDT0677660.1"/>
    </source>
</evidence>
<gene>
    <name evidence="2" type="ORF">RM539_13815</name>
</gene>
<evidence type="ECO:0008006" key="4">
    <source>
        <dbReference type="Google" id="ProtNLM"/>
    </source>
</evidence>
<proteinExistence type="predicted"/>
<evidence type="ECO:0000313" key="3">
    <source>
        <dbReference type="Proteomes" id="UP001262582"/>
    </source>
</evidence>
<dbReference type="EMBL" id="JAVRHK010000010">
    <property type="protein sequence ID" value="MDT0677660.1"/>
    <property type="molecule type" value="Genomic_DNA"/>
</dbReference>
<reference evidence="2 3" key="1">
    <citation type="submission" date="2023-09" db="EMBL/GenBank/DDBJ databases">
        <authorList>
            <person name="Rey-Velasco X."/>
        </authorList>
    </citation>
    <scope>NUCLEOTIDE SEQUENCE [LARGE SCALE GENOMIC DNA]</scope>
    <source>
        <strain evidence="2 3">F117</strain>
    </source>
</reference>
<organism evidence="2 3">
    <name type="scientific">Autumnicola musiva</name>
    <dbReference type="NCBI Taxonomy" id="3075589"/>
    <lineage>
        <taxon>Bacteria</taxon>
        <taxon>Pseudomonadati</taxon>
        <taxon>Bacteroidota</taxon>
        <taxon>Flavobacteriia</taxon>
        <taxon>Flavobacteriales</taxon>
        <taxon>Flavobacteriaceae</taxon>
        <taxon>Autumnicola</taxon>
    </lineage>
</organism>
<comment type="caution">
    <text evidence="2">The sequence shown here is derived from an EMBL/GenBank/DDBJ whole genome shotgun (WGS) entry which is preliminary data.</text>
</comment>
<dbReference type="InterPro" id="IPR037185">
    <property type="entry name" value="EmrE-like"/>
</dbReference>
<protein>
    <recommendedName>
        <fullName evidence="4">WAT1-related protein</fullName>
    </recommendedName>
</protein>
<evidence type="ECO:0000256" key="1">
    <source>
        <dbReference type="SAM" id="Phobius"/>
    </source>
</evidence>
<keyword evidence="1" id="KW-0812">Transmembrane</keyword>
<keyword evidence="3" id="KW-1185">Reference proteome</keyword>
<feature type="transmembrane region" description="Helical" evidence="1">
    <location>
        <begin position="12"/>
        <end position="34"/>
    </location>
</feature>
<accession>A0ABU3D8E4</accession>
<dbReference type="SUPFAM" id="SSF103481">
    <property type="entry name" value="Multidrug resistance efflux transporter EmrE"/>
    <property type="match status" value="1"/>
</dbReference>
<feature type="transmembrane region" description="Helical" evidence="1">
    <location>
        <begin position="77"/>
        <end position="98"/>
    </location>
</feature>
<keyword evidence="1" id="KW-0472">Membrane</keyword>